<reference evidence="5 6" key="1">
    <citation type="submission" date="2024-09" db="EMBL/GenBank/DDBJ databases">
        <authorList>
            <person name="Sun Q."/>
            <person name="Mori K."/>
        </authorList>
    </citation>
    <scope>NUCLEOTIDE SEQUENCE [LARGE SCALE GENOMIC DNA]</scope>
    <source>
        <strain evidence="5 6">NCAIM B.02336</strain>
    </source>
</reference>
<feature type="signal peptide" evidence="4">
    <location>
        <begin position="1"/>
        <end position="25"/>
    </location>
</feature>
<evidence type="ECO:0000256" key="1">
    <source>
        <dbReference type="ARBA" id="ARBA00022737"/>
    </source>
</evidence>
<dbReference type="SUPFAM" id="SSF48403">
    <property type="entry name" value="Ankyrin repeat"/>
    <property type="match status" value="1"/>
</dbReference>
<dbReference type="PANTHER" id="PTHR24201">
    <property type="entry name" value="ANK_REP_REGION DOMAIN-CONTAINING PROTEIN"/>
    <property type="match status" value="1"/>
</dbReference>
<keyword evidence="1" id="KW-0677">Repeat</keyword>
<evidence type="ECO:0000256" key="3">
    <source>
        <dbReference type="PROSITE-ProRule" id="PRU00023"/>
    </source>
</evidence>
<comment type="caution">
    <text evidence="5">The sequence shown here is derived from an EMBL/GenBank/DDBJ whole genome shotgun (WGS) entry which is preliminary data.</text>
</comment>
<feature type="repeat" description="ANK" evidence="3">
    <location>
        <begin position="156"/>
        <end position="188"/>
    </location>
</feature>
<evidence type="ECO:0000256" key="2">
    <source>
        <dbReference type="ARBA" id="ARBA00023043"/>
    </source>
</evidence>
<dbReference type="PROSITE" id="PS50297">
    <property type="entry name" value="ANK_REP_REGION"/>
    <property type="match status" value="3"/>
</dbReference>
<proteinExistence type="predicted"/>
<dbReference type="InterPro" id="IPR050776">
    <property type="entry name" value="Ank_Repeat/CDKN_Inhibitor"/>
</dbReference>
<dbReference type="SMART" id="SM00248">
    <property type="entry name" value="ANK"/>
    <property type="match status" value="5"/>
</dbReference>
<evidence type="ECO:0000313" key="6">
    <source>
        <dbReference type="Proteomes" id="UP001589834"/>
    </source>
</evidence>
<dbReference type="Proteomes" id="UP001589834">
    <property type="component" value="Unassembled WGS sequence"/>
</dbReference>
<dbReference type="Gene3D" id="1.25.40.20">
    <property type="entry name" value="Ankyrin repeat-containing domain"/>
    <property type="match status" value="2"/>
</dbReference>
<evidence type="ECO:0000256" key="4">
    <source>
        <dbReference type="SAM" id="SignalP"/>
    </source>
</evidence>
<protein>
    <submittedName>
        <fullName evidence="5">Ankyrin repeat domain-containing protein</fullName>
    </submittedName>
</protein>
<feature type="repeat" description="ANK" evidence="3">
    <location>
        <begin position="93"/>
        <end position="121"/>
    </location>
</feature>
<feature type="chain" id="PRO_5045690942" evidence="4">
    <location>
        <begin position="26"/>
        <end position="224"/>
    </location>
</feature>
<keyword evidence="2 3" id="KW-0040">ANK repeat</keyword>
<feature type="repeat" description="ANK" evidence="3">
    <location>
        <begin position="123"/>
        <end position="155"/>
    </location>
</feature>
<dbReference type="RefSeq" id="WP_377480480.1">
    <property type="nucleotide sequence ID" value="NZ_JBHLTN010000007.1"/>
</dbReference>
<dbReference type="PROSITE" id="PS50088">
    <property type="entry name" value="ANK_REPEAT"/>
    <property type="match status" value="3"/>
</dbReference>
<sequence length="224" mass="24593">MRRAAFVRALFGLPLGAGLRAPAWAYDTGDFVRAILQDNEGAMRRILEDGFDPNTKTDKGVPGLYLALEEDSLKVARLLVAARRTKGEQRNTKDESVLMMAAYKGDLDIARALIDKDADVNKPGWTPLHYAATKGHLKMMDLLLEHYAFIDAQAPNGNTPLMMAAFYSTPEAVKLLIQAGADVNMRNSGGKTALDLAQMSNHRNSADLIIEALRRAQGVPRGQW</sequence>
<name>A0ABV6PPW8_9BURK</name>
<organism evidence="5 6">
    <name type="scientific">Ottowia pentelensis</name>
    <dbReference type="NCBI Taxonomy" id="511108"/>
    <lineage>
        <taxon>Bacteria</taxon>
        <taxon>Pseudomonadati</taxon>
        <taxon>Pseudomonadota</taxon>
        <taxon>Betaproteobacteria</taxon>
        <taxon>Burkholderiales</taxon>
        <taxon>Comamonadaceae</taxon>
        <taxon>Ottowia</taxon>
    </lineage>
</organism>
<gene>
    <name evidence="5" type="ORF">ACFFGG_04880</name>
</gene>
<dbReference type="InterPro" id="IPR036770">
    <property type="entry name" value="Ankyrin_rpt-contain_sf"/>
</dbReference>
<dbReference type="Pfam" id="PF00023">
    <property type="entry name" value="Ank"/>
    <property type="match status" value="1"/>
</dbReference>
<keyword evidence="6" id="KW-1185">Reference proteome</keyword>
<evidence type="ECO:0000313" key="5">
    <source>
        <dbReference type="EMBL" id="MFC0591885.1"/>
    </source>
</evidence>
<accession>A0ABV6PPW8</accession>
<dbReference type="EMBL" id="JBHLTN010000007">
    <property type="protein sequence ID" value="MFC0591885.1"/>
    <property type="molecule type" value="Genomic_DNA"/>
</dbReference>
<dbReference type="Pfam" id="PF12796">
    <property type="entry name" value="Ank_2"/>
    <property type="match status" value="1"/>
</dbReference>
<dbReference type="InterPro" id="IPR002110">
    <property type="entry name" value="Ankyrin_rpt"/>
</dbReference>
<keyword evidence="4" id="KW-0732">Signal</keyword>
<dbReference type="PRINTS" id="PR01415">
    <property type="entry name" value="ANKYRIN"/>
</dbReference>